<dbReference type="GO" id="GO:0003723">
    <property type="term" value="F:RNA binding"/>
    <property type="evidence" value="ECO:0007669"/>
    <property type="project" value="UniProtKB-UniRule"/>
</dbReference>
<dbReference type="InterPro" id="IPR036612">
    <property type="entry name" value="KH_dom_type_1_sf"/>
</dbReference>
<dbReference type="InterPro" id="IPR035437">
    <property type="entry name" value="SNase_OB-fold_sf"/>
</dbReference>
<comment type="caution">
    <text evidence="8">The sequence shown here is derived from an EMBL/GenBank/DDBJ whole genome shotgun (WGS) entry which is preliminary data.</text>
</comment>
<name>A0A8S3THA3_MYTED</name>
<dbReference type="InterPro" id="IPR043128">
    <property type="entry name" value="Rev_trsase/Diguanyl_cyclase"/>
</dbReference>
<dbReference type="GO" id="GO:0004190">
    <property type="term" value="F:aspartic-type endopeptidase activity"/>
    <property type="evidence" value="ECO:0007669"/>
    <property type="project" value="InterPro"/>
</dbReference>
<dbReference type="Gene3D" id="2.40.70.10">
    <property type="entry name" value="Acid Proteases"/>
    <property type="match status" value="1"/>
</dbReference>
<feature type="region of interest" description="Disordered" evidence="4">
    <location>
        <begin position="206"/>
        <end position="253"/>
    </location>
</feature>
<dbReference type="AlphaFoldDB" id="A0A8S3THA3"/>
<dbReference type="Proteomes" id="UP000683360">
    <property type="component" value="Unassembled WGS sequence"/>
</dbReference>
<keyword evidence="1" id="KW-0378">Hydrolase</keyword>
<evidence type="ECO:0000256" key="3">
    <source>
        <dbReference type="PROSITE-ProRule" id="PRU00117"/>
    </source>
</evidence>
<dbReference type="InterPro" id="IPR001878">
    <property type="entry name" value="Znf_CCHC"/>
</dbReference>
<evidence type="ECO:0000313" key="8">
    <source>
        <dbReference type="EMBL" id="CAG2229722.1"/>
    </source>
</evidence>
<dbReference type="CDD" id="cd01647">
    <property type="entry name" value="RT_LTR"/>
    <property type="match status" value="1"/>
</dbReference>
<dbReference type="InterPro" id="IPR043502">
    <property type="entry name" value="DNA/RNA_pol_sf"/>
</dbReference>
<feature type="compositionally biased region" description="Basic and acidic residues" evidence="4">
    <location>
        <begin position="206"/>
        <end position="228"/>
    </location>
</feature>
<dbReference type="SUPFAM" id="SSF50630">
    <property type="entry name" value="Acid proteases"/>
    <property type="match status" value="1"/>
</dbReference>
<feature type="domain" description="Reverse transcriptase" evidence="7">
    <location>
        <begin position="752"/>
        <end position="930"/>
    </location>
</feature>
<dbReference type="Pfam" id="PF00013">
    <property type="entry name" value="KH_1"/>
    <property type="match status" value="2"/>
</dbReference>
<gene>
    <name evidence="8" type="ORF">MEDL_42620</name>
</gene>
<dbReference type="SMART" id="SM00322">
    <property type="entry name" value="KH"/>
    <property type="match status" value="2"/>
</dbReference>
<dbReference type="GO" id="GO:0008270">
    <property type="term" value="F:zinc ion binding"/>
    <property type="evidence" value="ECO:0007669"/>
    <property type="project" value="UniProtKB-KW"/>
</dbReference>
<dbReference type="Gene3D" id="3.30.70.270">
    <property type="match status" value="2"/>
</dbReference>
<dbReference type="InterPro" id="IPR004087">
    <property type="entry name" value="KH_dom"/>
</dbReference>
<dbReference type="InterPro" id="IPR021109">
    <property type="entry name" value="Peptidase_aspartic_dom_sf"/>
</dbReference>
<dbReference type="PANTHER" id="PTHR37984:SF13">
    <property type="entry name" value="RIBONUCLEASE H"/>
    <property type="match status" value="1"/>
</dbReference>
<dbReference type="OrthoDB" id="9995375at2759"/>
<evidence type="ECO:0000259" key="7">
    <source>
        <dbReference type="PROSITE" id="PS50878"/>
    </source>
</evidence>
<dbReference type="EMBL" id="CAJPWZ010002037">
    <property type="protein sequence ID" value="CAG2229722.1"/>
    <property type="molecule type" value="Genomic_DNA"/>
</dbReference>
<evidence type="ECO:0008006" key="10">
    <source>
        <dbReference type="Google" id="ProtNLM"/>
    </source>
</evidence>
<dbReference type="Pfam" id="PF13975">
    <property type="entry name" value="gag-asp_proteas"/>
    <property type="match status" value="1"/>
</dbReference>
<dbReference type="InterPro" id="IPR004088">
    <property type="entry name" value="KH_dom_type_1"/>
</dbReference>
<dbReference type="SUPFAM" id="SSF56672">
    <property type="entry name" value="DNA/RNA polymerases"/>
    <property type="match status" value="1"/>
</dbReference>
<organism evidence="8 9">
    <name type="scientific">Mytilus edulis</name>
    <name type="common">Blue mussel</name>
    <dbReference type="NCBI Taxonomy" id="6550"/>
    <lineage>
        <taxon>Eukaryota</taxon>
        <taxon>Metazoa</taxon>
        <taxon>Spiralia</taxon>
        <taxon>Lophotrochozoa</taxon>
        <taxon>Mollusca</taxon>
        <taxon>Bivalvia</taxon>
        <taxon>Autobranchia</taxon>
        <taxon>Pteriomorphia</taxon>
        <taxon>Mytilida</taxon>
        <taxon>Mytiloidea</taxon>
        <taxon>Mytilidae</taxon>
        <taxon>Mytilinae</taxon>
        <taxon>Mytilus</taxon>
    </lineage>
</organism>
<keyword evidence="2" id="KW-0479">Metal-binding</keyword>
<dbReference type="InterPro" id="IPR050951">
    <property type="entry name" value="Retrovirus_Pol_polyprotein"/>
</dbReference>
<proteinExistence type="predicted"/>
<keyword evidence="3" id="KW-0694">RNA-binding</keyword>
<dbReference type="InterPro" id="IPR036875">
    <property type="entry name" value="Znf_CCHC_sf"/>
</dbReference>
<dbReference type="SUPFAM" id="SSF54791">
    <property type="entry name" value="Eukaryotic type KH-domain (KH-domain type I)"/>
    <property type="match status" value="2"/>
</dbReference>
<dbReference type="Gene3D" id="3.30.1370.10">
    <property type="entry name" value="K Homology domain, type 1"/>
    <property type="match status" value="2"/>
</dbReference>
<sequence length="1027" mass="116505">MELTTRNKLLLLIGAPTTLLLGYWLLRSADDDDEEEETAEKMATSRQTVIDVKVPPKAVGAVIGRQGAMIKEIQQMSGARVNFTDNKRDSQEERGVVIRGTPEAAQMAENMIRKIIGELPVIVTEEMVVPGKCLGRIIGRNGDTIRQMSRTSKAKVYVDRTCDDYRESERTVTITGTKENIELAKSMIQEKIDDEELFRAKKAVMEANREQRQKPKQHVQDKQSEGRTDMSSSNHDQANGGPELSESPQVHPAVRGWPAGRDYIEVYVSAVANPGLFWVQVLSSMSVELDNLVDRITSFYTSEMPQVLTMPTYGKLDSFDESEDWTQYVERMEHYFNANEIDEEDQKRDIFLSVCGKNTYKLIRDLLAPAKPGTKSLADLTKLVKDHRDPVPSEIIQRFKFNSRTRHSDESVRTFIAALRSLTEHCNYGDTLNAMLRDRLVVGIKSDRIQRRLLAEPNLTFEKALEIATAMETAEKNAQDIQASGTNGTFQKQINKVSKSYTRNNSGNSKQGDCYRCGGNHLAAECRFKDAKCHSCKKKGHIAKKCRSKSDNGKLSENHREFKSRFKPRAHFMEQDETSESESENEVYSVFHFGNKSNEAYKVQINVNECEIAMEIDTGASVSIMSEDTYKEYKSKFRIEPTSAKLRTYMGEQIPVIGRAIVNVNYKKESAKLPLLIVKRKGPNLLGRDWLNKLQLDWKDIFSVVGSDNQSSDLNVILEANKEVFKDELGTARPLPYALKDKVEKELERLEKEGQIQQVEFSDWAAPIVPVVKENGSIRICGDYKVTVNAVSKLDNYPIPKTEDLYATLGGGQEYTKLDLNQAYQQIELDEDSKRYVTINTHKGLFRYNRLPYGVASSPGIFQRTLENVVQGIANVLVRVDDILITGKTREEHLNTLSEVLSRFKRIGIRLKKQKCVFMAEEVVYLGFKINKHGIYPVESKVEAIDKAPSPTNVTELKAYLGMLNYYNRFLANLSHLLKPLHVLLQKDTKMELGKRTGKSVHRVKTAVEIRISTCTFRSEKEINLSM</sequence>
<dbReference type="SMART" id="SM00343">
    <property type="entry name" value="ZnF_C2HC"/>
    <property type="match status" value="2"/>
</dbReference>
<evidence type="ECO:0000256" key="4">
    <source>
        <dbReference type="SAM" id="MobiDB-lite"/>
    </source>
</evidence>
<dbReference type="PROSITE" id="PS50878">
    <property type="entry name" value="RT_POL"/>
    <property type="match status" value="1"/>
</dbReference>
<evidence type="ECO:0000259" key="6">
    <source>
        <dbReference type="PROSITE" id="PS50175"/>
    </source>
</evidence>
<feature type="domain" description="CCHC-type" evidence="5">
    <location>
        <begin position="532"/>
        <end position="548"/>
    </location>
</feature>
<accession>A0A8S3THA3</accession>
<evidence type="ECO:0000256" key="2">
    <source>
        <dbReference type="PROSITE-ProRule" id="PRU00047"/>
    </source>
</evidence>
<reference evidence="8" key="1">
    <citation type="submission" date="2021-03" db="EMBL/GenBank/DDBJ databases">
        <authorList>
            <person name="Bekaert M."/>
        </authorList>
    </citation>
    <scope>NUCLEOTIDE SEQUENCE</scope>
</reference>
<dbReference type="GO" id="GO:0006508">
    <property type="term" value="P:proteolysis"/>
    <property type="evidence" value="ECO:0007669"/>
    <property type="project" value="InterPro"/>
</dbReference>
<dbReference type="InterPro" id="IPR001995">
    <property type="entry name" value="Peptidase_A2_cat"/>
</dbReference>
<dbReference type="PANTHER" id="PTHR37984">
    <property type="entry name" value="PROTEIN CBG26694"/>
    <property type="match status" value="1"/>
</dbReference>
<evidence type="ECO:0000259" key="5">
    <source>
        <dbReference type="PROSITE" id="PS50158"/>
    </source>
</evidence>
<dbReference type="InterPro" id="IPR000477">
    <property type="entry name" value="RT_dom"/>
</dbReference>
<protein>
    <recommendedName>
        <fullName evidence="10">Reverse transcriptase</fullName>
    </recommendedName>
</protein>
<keyword evidence="2" id="KW-0862">Zinc</keyword>
<dbReference type="Gene3D" id="3.10.10.10">
    <property type="entry name" value="HIV Type 1 Reverse Transcriptase, subunit A, domain 1"/>
    <property type="match status" value="1"/>
</dbReference>
<evidence type="ECO:0000313" key="9">
    <source>
        <dbReference type="Proteomes" id="UP000683360"/>
    </source>
</evidence>
<dbReference type="Gene3D" id="2.40.50.90">
    <property type="match status" value="1"/>
</dbReference>
<dbReference type="Gene3D" id="4.10.60.10">
    <property type="entry name" value="Zinc finger, CCHC-type"/>
    <property type="match status" value="1"/>
</dbReference>
<dbReference type="PROSITE" id="PS50175">
    <property type="entry name" value="ASP_PROT_RETROV"/>
    <property type="match status" value="1"/>
</dbReference>
<keyword evidence="2" id="KW-0863">Zinc-finger</keyword>
<evidence type="ECO:0000256" key="1">
    <source>
        <dbReference type="ARBA" id="ARBA00022801"/>
    </source>
</evidence>
<dbReference type="Pfam" id="PF00078">
    <property type="entry name" value="RVT_1"/>
    <property type="match status" value="1"/>
</dbReference>
<feature type="domain" description="Peptidase A2" evidence="6">
    <location>
        <begin position="612"/>
        <end position="690"/>
    </location>
</feature>
<dbReference type="SUPFAM" id="SSF57756">
    <property type="entry name" value="Retrovirus zinc finger-like domains"/>
    <property type="match status" value="1"/>
</dbReference>
<dbReference type="PROSITE" id="PS50158">
    <property type="entry name" value="ZF_CCHC"/>
    <property type="match status" value="1"/>
</dbReference>
<keyword evidence="9" id="KW-1185">Reference proteome</keyword>
<dbReference type="PROSITE" id="PS50084">
    <property type="entry name" value="KH_TYPE_1"/>
    <property type="match status" value="2"/>
</dbReference>